<dbReference type="PANTHER" id="PTHR10543">
    <property type="entry name" value="BETA-CAROTENE DIOXYGENASE"/>
    <property type="match status" value="1"/>
</dbReference>
<dbReference type="GO" id="GO:0010436">
    <property type="term" value="F:carotenoid dioxygenase activity"/>
    <property type="evidence" value="ECO:0007669"/>
    <property type="project" value="TreeGrafter"/>
</dbReference>
<sequence>MKQMESPIVVVSISRINEQLHERTIQKTHQREANPTCVDSTKRPSELVLLEKTFNVLDRAITKFLDATIHISVDPAYILSDNWAPVDEISPTECNVMHGTIPQCLSGVYLRNGPSPHFPPNGPYHYFDGDGMVHCIRISHGRATFCSRYVKTNKYLFENQVRSHAIPNIVGGMQGLGSFIARAVLFSARVVFSGYDIKKGIGVANTSLALLGGNLCALCESDIPYALKIKDNGDVITMGQIDFNGNLSMNMTAHLKIDPNTKEAFAFR</sequence>
<dbReference type="GO" id="GO:0016121">
    <property type="term" value="P:carotene catabolic process"/>
    <property type="evidence" value="ECO:0007669"/>
    <property type="project" value="TreeGrafter"/>
</dbReference>
<name>A0AAD8PBD7_TARER</name>
<dbReference type="EMBL" id="JAUHHV010000001">
    <property type="protein sequence ID" value="KAK1439442.1"/>
    <property type="molecule type" value="Genomic_DNA"/>
</dbReference>
<dbReference type="GO" id="GO:0046872">
    <property type="term" value="F:metal ion binding"/>
    <property type="evidence" value="ECO:0007669"/>
    <property type="project" value="UniProtKB-KW"/>
</dbReference>
<dbReference type="AlphaFoldDB" id="A0AAD8PBD7"/>
<comment type="caution">
    <text evidence="6">The sequence shown here is derived from an EMBL/GenBank/DDBJ whole genome shotgun (WGS) entry which is preliminary data.</text>
</comment>
<evidence type="ECO:0000313" key="7">
    <source>
        <dbReference type="Proteomes" id="UP001229421"/>
    </source>
</evidence>
<proteinExistence type="inferred from homology"/>
<protein>
    <submittedName>
        <fullName evidence="6">Uncharacterized protein</fullName>
    </submittedName>
</protein>
<evidence type="ECO:0000256" key="4">
    <source>
        <dbReference type="ARBA" id="ARBA00023004"/>
    </source>
</evidence>
<comment type="similarity">
    <text evidence="1">Belongs to the carotenoid oxygenase family.</text>
</comment>
<reference evidence="6" key="1">
    <citation type="journal article" date="2023" name="bioRxiv">
        <title>Improved chromosome-level genome assembly for marigold (Tagetes erecta).</title>
        <authorList>
            <person name="Jiang F."/>
            <person name="Yuan L."/>
            <person name="Wang S."/>
            <person name="Wang H."/>
            <person name="Xu D."/>
            <person name="Wang A."/>
            <person name="Fan W."/>
        </authorList>
    </citation>
    <scope>NUCLEOTIDE SEQUENCE</scope>
    <source>
        <strain evidence="6">WSJ</strain>
        <tissue evidence="6">Leaf</tissue>
    </source>
</reference>
<evidence type="ECO:0000256" key="1">
    <source>
        <dbReference type="ARBA" id="ARBA00006787"/>
    </source>
</evidence>
<keyword evidence="3" id="KW-0560">Oxidoreductase</keyword>
<dbReference type="Proteomes" id="UP001229421">
    <property type="component" value="Unassembled WGS sequence"/>
</dbReference>
<evidence type="ECO:0000256" key="2">
    <source>
        <dbReference type="ARBA" id="ARBA00022723"/>
    </source>
</evidence>
<feature type="binding site" evidence="5">
    <location>
        <position position="254"/>
    </location>
    <ligand>
        <name>Fe cation</name>
        <dbReference type="ChEBI" id="CHEBI:24875"/>
        <note>catalytic</note>
    </ligand>
</feature>
<gene>
    <name evidence="6" type="ORF">QVD17_05260</name>
</gene>
<evidence type="ECO:0000256" key="5">
    <source>
        <dbReference type="PIRSR" id="PIRSR604294-1"/>
    </source>
</evidence>
<keyword evidence="4 5" id="KW-0408">Iron</keyword>
<accession>A0AAD8PBD7</accession>
<evidence type="ECO:0000313" key="6">
    <source>
        <dbReference type="EMBL" id="KAK1439442.1"/>
    </source>
</evidence>
<keyword evidence="7" id="KW-1185">Reference proteome</keyword>
<keyword evidence="2 5" id="KW-0479">Metal-binding</keyword>
<dbReference type="GO" id="GO:0009570">
    <property type="term" value="C:chloroplast stroma"/>
    <property type="evidence" value="ECO:0007669"/>
    <property type="project" value="TreeGrafter"/>
</dbReference>
<dbReference type="PANTHER" id="PTHR10543:SF112">
    <property type="entry name" value="OXIDOREDUCTASE"/>
    <property type="match status" value="1"/>
</dbReference>
<evidence type="ECO:0000256" key="3">
    <source>
        <dbReference type="ARBA" id="ARBA00022964"/>
    </source>
</evidence>
<organism evidence="6 7">
    <name type="scientific">Tagetes erecta</name>
    <name type="common">African marigold</name>
    <dbReference type="NCBI Taxonomy" id="13708"/>
    <lineage>
        <taxon>Eukaryota</taxon>
        <taxon>Viridiplantae</taxon>
        <taxon>Streptophyta</taxon>
        <taxon>Embryophyta</taxon>
        <taxon>Tracheophyta</taxon>
        <taxon>Spermatophyta</taxon>
        <taxon>Magnoliopsida</taxon>
        <taxon>eudicotyledons</taxon>
        <taxon>Gunneridae</taxon>
        <taxon>Pentapetalae</taxon>
        <taxon>asterids</taxon>
        <taxon>campanulids</taxon>
        <taxon>Asterales</taxon>
        <taxon>Asteraceae</taxon>
        <taxon>Asteroideae</taxon>
        <taxon>Heliantheae alliance</taxon>
        <taxon>Tageteae</taxon>
        <taxon>Tagetes</taxon>
    </lineage>
</organism>
<dbReference type="Pfam" id="PF03055">
    <property type="entry name" value="RPE65"/>
    <property type="match status" value="1"/>
</dbReference>
<dbReference type="InterPro" id="IPR004294">
    <property type="entry name" value="Carotenoid_Oase"/>
</dbReference>
<keyword evidence="3" id="KW-0223">Dioxygenase</keyword>
<comment type="cofactor">
    <cofactor evidence="5">
        <name>Fe(2+)</name>
        <dbReference type="ChEBI" id="CHEBI:29033"/>
    </cofactor>
    <text evidence="5">Binds 1 Fe(2+) ion per subunit.</text>
</comment>